<evidence type="ECO:0000313" key="2">
    <source>
        <dbReference type="Proteomes" id="UP000827872"/>
    </source>
</evidence>
<evidence type="ECO:0000313" key="1">
    <source>
        <dbReference type="EMBL" id="KAH8015572.1"/>
    </source>
</evidence>
<dbReference type="Proteomes" id="UP000827872">
    <property type="component" value="Linkage Group LG01"/>
</dbReference>
<accession>A0ACB8G7V6</accession>
<proteinExistence type="predicted"/>
<dbReference type="EMBL" id="CM037614">
    <property type="protein sequence ID" value="KAH8015572.1"/>
    <property type="molecule type" value="Genomic_DNA"/>
</dbReference>
<sequence length="112" mass="12633">MGEMLTAYSVLLSSVGSKKTDDFQQRPVIQKRRGTLCPALSLLFVLKIHGLSFGEPPPPLSFPPSPNAAVRLFLIYLRELCVIFIAVFLYFLFAIFLRNVKKKKTKTWWGGG</sequence>
<protein>
    <submittedName>
        <fullName evidence="1">Uncharacterized protein</fullName>
    </submittedName>
</protein>
<gene>
    <name evidence="1" type="ORF">K3G42_005718</name>
</gene>
<name>A0ACB8G7V6_9SAUR</name>
<reference evidence="1" key="1">
    <citation type="submission" date="2021-08" db="EMBL/GenBank/DDBJ databases">
        <title>The first chromosome-level gecko genome reveals the dynamic sex chromosomes of Neotropical dwarf geckos (Sphaerodactylidae: Sphaerodactylus).</title>
        <authorList>
            <person name="Pinto B.J."/>
            <person name="Keating S.E."/>
            <person name="Gamble T."/>
        </authorList>
    </citation>
    <scope>NUCLEOTIDE SEQUENCE</scope>
    <source>
        <strain evidence="1">TG3544</strain>
    </source>
</reference>
<keyword evidence="2" id="KW-1185">Reference proteome</keyword>
<organism evidence="1 2">
    <name type="scientific">Sphaerodactylus townsendi</name>
    <dbReference type="NCBI Taxonomy" id="933632"/>
    <lineage>
        <taxon>Eukaryota</taxon>
        <taxon>Metazoa</taxon>
        <taxon>Chordata</taxon>
        <taxon>Craniata</taxon>
        <taxon>Vertebrata</taxon>
        <taxon>Euteleostomi</taxon>
        <taxon>Lepidosauria</taxon>
        <taxon>Squamata</taxon>
        <taxon>Bifurcata</taxon>
        <taxon>Gekkota</taxon>
        <taxon>Sphaerodactylidae</taxon>
        <taxon>Sphaerodactylus</taxon>
    </lineage>
</organism>
<comment type="caution">
    <text evidence="1">The sequence shown here is derived from an EMBL/GenBank/DDBJ whole genome shotgun (WGS) entry which is preliminary data.</text>
</comment>